<feature type="transmembrane region" description="Helical" evidence="1">
    <location>
        <begin position="20"/>
        <end position="38"/>
    </location>
</feature>
<reference evidence="2 3" key="1">
    <citation type="journal article" date="2016" name="Nat. Commun.">
        <title>Thousands of microbial genomes shed light on interconnected biogeochemical processes in an aquifer system.</title>
        <authorList>
            <person name="Anantharaman K."/>
            <person name="Brown C.T."/>
            <person name="Hug L.A."/>
            <person name="Sharon I."/>
            <person name="Castelle C.J."/>
            <person name="Probst A.J."/>
            <person name="Thomas B.C."/>
            <person name="Singh A."/>
            <person name="Wilkins M.J."/>
            <person name="Karaoz U."/>
            <person name="Brodie E.L."/>
            <person name="Williams K.H."/>
            <person name="Hubbard S.S."/>
            <person name="Banfield J.F."/>
        </authorList>
    </citation>
    <scope>NUCLEOTIDE SEQUENCE [LARGE SCALE GENOMIC DNA]</scope>
</reference>
<feature type="transmembrane region" description="Helical" evidence="1">
    <location>
        <begin position="44"/>
        <end position="64"/>
    </location>
</feature>
<dbReference type="AlphaFoldDB" id="A0A1G2BRW9"/>
<dbReference type="InterPro" id="IPR024414">
    <property type="entry name" value="Uncharacterised_PrgI"/>
</dbReference>
<evidence type="ECO:0008006" key="4">
    <source>
        <dbReference type="Google" id="ProtNLM"/>
    </source>
</evidence>
<protein>
    <recommendedName>
        <fullName evidence="4">PrgI family protein</fullName>
    </recommendedName>
</protein>
<keyword evidence="1" id="KW-0812">Transmembrane</keyword>
<keyword evidence="1" id="KW-1133">Transmembrane helix</keyword>
<evidence type="ECO:0000256" key="1">
    <source>
        <dbReference type="SAM" id="Phobius"/>
    </source>
</evidence>
<dbReference type="Proteomes" id="UP000178109">
    <property type="component" value="Unassembled WGS sequence"/>
</dbReference>
<accession>A0A1G2BRW9</accession>
<dbReference type="Pfam" id="PF12666">
    <property type="entry name" value="PrgI"/>
    <property type="match status" value="1"/>
</dbReference>
<gene>
    <name evidence="2" type="ORF">A3H70_03265</name>
</gene>
<name>A0A1G2BRW9_9BACT</name>
<dbReference type="EMBL" id="MHKO01000042">
    <property type="protein sequence ID" value="OGY91596.1"/>
    <property type="molecule type" value="Genomic_DNA"/>
</dbReference>
<organism evidence="2 3">
    <name type="scientific">Candidatus Komeilibacteria bacterium RIFCSPLOWO2_02_FULL_48_11</name>
    <dbReference type="NCBI Taxonomy" id="1798553"/>
    <lineage>
        <taxon>Bacteria</taxon>
        <taxon>Candidatus Komeiliibacteriota</taxon>
    </lineage>
</organism>
<evidence type="ECO:0000313" key="3">
    <source>
        <dbReference type="Proteomes" id="UP000178109"/>
    </source>
</evidence>
<proteinExistence type="predicted"/>
<dbReference type="STRING" id="1798553.A3H70_03265"/>
<evidence type="ECO:0000313" key="2">
    <source>
        <dbReference type="EMBL" id="OGY91596.1"/>
    </source>
</evidence>
<comment type="caution">
    <text evidence="2">The sequence shown here is derived from an EMBL/GenBank/DDBJ whole genome shotgun (WGS) entry which is preliminary data.</text>
</comment>
<keyword evidence="1" id="KW-0472">Membrane</keyword>
<sequence>MQQFVVPQFIDVEDKIIGPITVRQFIMGIVAALFFFLAYKFADLALFVLEAVVIIGFYALFAFIKVNGRPFYYFLLSIIRSIKRPQLRVWNREMTFLQNVPWRESAPTPVLVAPERVRLVEQELSQLSLLVDTGGRYRPEEILQRQKQEKISK</sequence>